<sequence length="182" mass="20222">MVPVVQPTDMVVEVDEYHRTYPDAKQWIEQYLTMLPSLRTAIVFKTFGLQGGDYHAFGSVVLVYRRQADDPVHNVPGAPMLDYGASIGTAPLTRQSRASMSPADEALFDANAFHDAIAEEIALGHCERAAATPRPVIRLHVEDLFYVNVHDLLVSAPPHTQNLEVDIYQVILSARDEMGMAF</sequence>
<evidence type="ECO:0000313" key="1">
    <source>
        <dbReference type="EMBL" id="OQS01293.1"/>
    </source>
</evidence>
<comment type="caution">
    <text evidence="1">The sequence shown here is derived from an EMBL/GenBank/DDBJ whole genome shotgun (WGS) entry which is preliminary data.</text>
</comment>
<dbReference type="EMBL" id="JNBR01000010">
    <property type="protein sequence ID" value="OQS01293.1"/>
    <property type="molecule type" value="Genomic_DNA"/>
</dbReference>
<keyword evidence="2" id="KW-1185">Reference proteome</keyword>
<gene>
    <name evidence="1" type="ORF">ACHHYP_01385</name>
</gene>
<name>A0A1V9ZTG5_ACHHY</name>
<protein>
    <submittedName>
        <fullName evidence="1">Uncharacterized protein</fullName>
    </submittedName>
</protein>
<reference evidence="1 2" key="1">
    <citation type="journal article" date="2014" name="Genome Biol. Evol.">
        <title>The secreted proteins of Achlya hypogyna and Thraustotheca clavata identify the ancestral oomycete secretome and reveal gene acquisitions by horizontal gene transfer.</title>
        <authorList>
            <person name="Misner I."/>
            <person name="Blouin N."/>
            <person name="Leonard G."/>
            <person name="Richards T.A."/>
            <person name="Lane C.E."/>
        </authorList>
    </citation>
    <scope>NUCLEOTIDE SEQUENCE [LARGE SCALE GENOMIC DNA]</scope>
    <source>
        <strain evidence="1 2">ATCC 48635</strain>
    </source>
</reference>
<accession>A0A1V9ZTG5</accession>
<evidence type="ECO:0000313" key="2">
    <source>
        <dbReference type="Proteomes" id="UP000243579"/>
    </source>
</evidence>
<organism evidence="1 2">
    <name type="scientific">Achlya hypogyna</name>
    <name type="common">Oomycete</name>
    <name type="synonym">Protoachlya hypogyna</name>
    <dbReference type="NCBI Taxonomy" id="1202772"/>
    <lineage>
        <taxon>Eukaryota</taxon>
        <taxon>Sar</taxon>
        <taxon>Stramenopiles</taxon>
        <taxon>Oomycota</taxon>
        <taxon>Saprolegniomycetes</taxon>
        <taxon>Saprolegniales</taxon>
        <taxon>Achlyaceae</taxon>
        <taxon>Achlya</taxon>
    </lineage>
</organism>
<dbReference type="Proteomes" id="UP000243579">
    <property type="component" value="Unassembled WGS sequence"/>
</dbReference>
<proteinExistence type="predicted"/>
<dbReference type="AlphaFoldDB" id="A0A1V9ZTG5"/>